<sequence>MGFVMNKEDFSKTIEKLSKDYRLYAPVLKKGEGRCLDEDIVRYDFVKNADDIELELKSDYSFKEILLPLSETLFYFTENETKVADKDLSDVLVFLRSCDLHGLRRLDDMYLRNGKEKDFFYNRIREHVHFVLIGCTYSYKDCFCVSMGANKIDDGYVFSIEPRDEGFASEIKDDAFTSYFVGQKEDVAVSYVTENETKVNVPDRVPLSIYKSDMWREYDARCIGCGRCTLVCPTCTCFTMQDTFYDAKGKVGERRRVNASCMIDGYTNVAGGGSYRQPKGERMRFKVLHKVNDFKARFGYNMCTGCGRCDAVCPEYISFSTLINKLDAEIKKEAE</sequence>
<feature type="domain" description="4Fe-4S ferredoxin-type" evidence="4">
    <location>
        <begin position="212"/>
        <end position="243"/>
    </location>
</feature>
<dbReference type="SUPFAM" id="SSF46548">
    <property type="entry name" value="alpha-helical ferredoxin"/>
    <property type="match status" value="1"/>
</dbReference>
<dbReference type="PROSITE" id="PS00198">
    <property type="entry name" value="4FE4S_FER_1"/>
    <property type="match status" value="2"/>
</dbReference>
<dbReference type="Pfam" id="PF17179">
    <property type="entry name" value="Fer4_22"/>
    <property type="match status" value="1"/>
</dbReference>
<dbReference type="eggNOG" id="COG0479">
    <property type="taxonomic scope" value="Bacteria"/>
</dbReference>
<dbReference type="GO" id="GO:0051536">
    <property type="term" value="F:iron-sulfur cluster binding"/>
    <property type="evidence" value="ECO:0007669"/>
    <property type="project" value="UniProtKB-KW"/>
</dbReference>
<dbReference type="PANTHER" id="PTHR40447">
    <property type="entry name" value="ANAEROBIC SULFITE REDUCTASE SUBUNIT A"/>
    <property type="match status" value="1"/>
</dbReference>
<protein>
    <submittedName>
        <fullName evidence="5">Anaerobic sulfite reductase subunit A</fullName>
    </submittedName>
</protein>
<evidence type="ECO:0000256" key="3">
    <source>
        <dbReference type="ARBA" id="ARBA00023014"/>
    </source>
</evidence>
<dbReference type="PANTHER" id="PTHR40447:SF1">
    <property type="entry name" value="ANAEROBIC SULFITE REDUCTASE SUBUNIT A"/>
    <property type="match status" value="1"/>
</dbReference>
<proteinExistence type="predicted"/>
<dbReference type="STRING" id="322505.SAMN04487836_10261"/>
<dbReference type="AlphaFoldDB" id="A0A1H6R2Q1"/>
<evidence type="ECO:0000256" key="1">
    <source>
        <dbReference type="ARBA" id="ARBA00022723"/>
    </source>
</evidence>
<accession>A0A1H6R2Q1</accession>
<name>A0A1H6R2Q1_9FIRM</name>
<keyword evidence="6" id="KW-1185">Reference proteome</keyword>
<dbReference type="InterPro" id="IPR014259">
    <property type="entry name" value="Sulphite_reductase_A"/>
</dbReference>
<dbReference type="InterPro" id="IPR009051">
    <property type="entry name" value="Helical_ferredxn"/>
</dbReference>
<evidence type="ECO:0000259" key="4">
    <source>
        <dbReference type="PROSITE" id="PS51379"/>
    </source>
</evidence>
<evidence type="ECO:0000313" key="6">
    <source>
        <dbReference type="Proteomes" id="UP000183028"/>
    </source>
</evidence>
<keyword evidence="2" id="KW-0408">Iron</keyword>
<gene>
    <name evidence="5" type="ORF">SAMN04487834_100474</name>
</gene>
<dbReference type="NCBIfam" id="TIGR02910">
    <property type="entry name" value="sulfite_red_A"/>
    <property type="match status" value="1"/>
</dbReference>
<dbReference type="InterPro" id="IPR017896">
    <property type="entry name" value="4Fe4S_Fe-S-bd"/>
</dbReference>
<evidence type="ECO:0000256" key="2">
    <source>
        <dbReference type="ARBA" id="ARBA00023004"/>
    </source>
</evidence>
<feature type="domain" description="4Fe-4S ferredoxin-type" evidence="4">
    <location>
        <begin position="294"/>
        <end position="322"/>
    </location>
</feature>
<keyword evidence="1" id="KW-0479">Metal-binding</keyword>
<dbReference type="RefSeq" id="WP_074731242.1">
    <property type="nucleotide sequence ID" value="NZ_FNYK01000004.1"/>
</dbReference>
<reference evidence="6" key="1">
    <citation type="submission" date="2016-10" db="EMBL/GenBank/DDBJ databases">
        <authorList>
            <person name="Varghese N."/>
        </authorList>
    </citation>
    <scope>NUCLEOTIDE SEQUENCE [LARGE SCALE GENOMIC DNA]</scope>
    <source>
        <strain evidence="6">DSM 20406</strain>
    </source>
</reference>
<evidence type="ECO:0000313" key="5">
    <source>
        <dbReference type="EMBL" id="SEI45472.1"/>
    </source>
</evidence>
<keyword evidence="3" id="KW-0411">Iron-sulfur</keyword>
<organism evidence="5 6">
    <name type="scientific">Sharpea azabuensis</name>
    <dbReference type="NCBI Taxonomy" id="322505"/>
    <lineage>
        <taxon>Bacteria</taxon>
        <taxon>Bacillati</taxon>
        <taxon>Bacillota</taxon>
        <taxon>Erysipelotrichia</taxon>
        <taxon>Erysipelotrichales</taxon>
        <taxon>Coprobacillaceae</taxon>
        <taxon>Sharpea</taxon>
    </lineage>
</organism>
<dbReference type="InterPro" id="IPR017900">
    <property type="entry name" value="4Fe4S_Fe_S_CS"/>
</dbReference>
<dbReference type="OrthoDB" id="9795302at2"/>
<dbReference type="Gene3D" id="1.10.1060.10">
    <property type="entry name" value="Alpha-helical ferredoxin"/>
    <property type="match status" value="1"/>
</dbReference>
<dbReference type="Proteomes" id="UP000183028">
    <property type="component" value="Unassembled WGS sequence"/>
</dbReference>
<dbReference type="PROSITE" id="PS51379">
    <property type="entry name" value="4FE4S_FER_2"/>
    <property type="match status" value="2"/>
</dbReference>
<dbReference type="GO" id="GO:0046872">
    <property type="term" value="F:metal ion binding"/>
    <property type="evidence" value="ECO:0007669"/>
    <property type="project" value="UniProtKB-KW"/>
</dbReference>
<dbReference type="EMBL" id="FNYK01000004">
    <property type="protein sequence ID" value="SEI45472.1"/>
    <property type="molecule type" value="Genomic_DNA"/>
</dbReference>